<name>A0ABW3YT34_MYCRA</name>
<evidence type="ECO:0000313" key="3">
    <source>
        <dbReference type="Proteomes" id="UP001597173"/>
    </source>
</evidence>
<dbReference type="Gene3D" id="1.20.1290.10">
    <property type="entry name" value="AhpD-like"/>
    <property type="match status" value="1"/>
</dbReference>
<accession>A0ABW3YT34</accession>
<feature type="region of interest" description="Disordered" evidence="1">
    <location>
        <begin position="171"/>
        <end position="191"/>
    </location>
</feature>
<dbReference type="EMBL" id="JBHTNF010000001">
    <property type="protein sequence ID" value="MFD1326384.1"/>
    <property type="molecule type" value="Genomic_DNA"/>
</dbReference>
<protein>
    <recommendedName>
        <fullName evidence="4">Transmembrane protein</fullName>
    </recommendedName>
</protein>
<evidence type="ECO:0000313" key="2">
    <source>
        <dbReference type="EMBL" id="MFD1326384.1"/>
    </source>
</evidence>
<keyword evidence="3" id="KW-1185">Reference proteome</keyword>
<evidence type="ECO:0008006" key="4">
    <source>
        <dbReference type="Google" id="ProtNLM"/>
    </source>
</evidence>
<organism evidence="2 3">
    <name type="scientific">Mycoplana ramosa</name>
    <name type="common">Mycoplana bullata</name>
    <dbReference type="NCBI Taxonomy" id="40837"/>
    <lineage>
        <taxon>Bacteria</taxon>
        <taxon>Pseudomonadati</taxon>
        <taxon>Pseudomonadota</taxon>
        <taxon>Alphaproteobacteria</taxon>
        <taxon>Hyphomicrobiales</taxon>
        <taxon>Rhizobiaceae</taxon>
        <taxon>Mycoplana</taxon>
    </lineage>
</organism>
<gene>
    <name evidence="2" type="ORF">ACFQ33_00520</name>
</gene>
<evidence type="ECO:0000256" key="1">
    <source>
        <dbReference type="SAM" id="MobiDB-lite"/>
    </source>
</evidence>
<proteinExistence type="predicted"/>
<dbReference type="Proteomes" id="UP001597173">
    <property type="component" value="Unassembled WGS sequence"/>
</dbReference>
<sequence length="191" mass="21510">MSQIPQIDYTVASDAVRAEHDRELALRGRMTNMKRTLLHSPTAHRIYAEWFTLRAELDPAITDREIWIFSHAISKAAKSKIAITFFRRALTNAGFDPDALELAETEALLDRFGKAIVTDSNAVPAEIWEELKRRYDSKTLVDLVAFAGIMLATAVFNNVVEVEFDPDLEPFAEKAEGSERMRADAQADRSP</sequence>
<dbReference type="SUPFAM" id="SSF69118">
    <property type="entry name" value="AhpD-like"/>
    <property type="match status" value="1"/>
</dbReference>
<comment type="caution">
    <text evidence="2">The sequence shown here is derived from an EMBL/GenBank/DDBJ whole genome shotgun (WGS) entry which is preliminary data.</text>
</comment>
<dbReference type="InterPro" id="IPR029032">
    <property type="entry name" value="AhpD-like"/>
</dbReference>
<dbReference type="RefSeq" id="WP_374839676.1">
    <property type="nucleotide sequence ID" value="NZ_JBHEEW010000010.1"/>
</dbReference>
<reference evidence="3" key="1">
    <citation type="journal article" date="2019" name="Int. J. Syst. Evol. Microbiol.">
        <title>The Global Catalogue of Microorganisms (GCM) 10K type strain sequencing project: providing services to taxonomists for standard genome sequencing and annotation.</title>
        <authorList>
            <consortium name="The Broad Institute Genomics Platform"/>
            <consortium name="The Broad Institute Genome Sequencing Center for Infectious Disease"/>
            <person name="Wu L."/>
            <person name="Ma J."/>
        </authorList>
    </citation>
    <scope>NUCLEOTIDE SEQUENCE [LARGE SCALE GENOMIC DNA]</scope>
    <source>
        <strain evidence="3">CCUG 55609</strain>
    </source>
</reference>